<proteinExistence type="predicted"/>
<dbReference type="InterPro" id="IPR036390">
    <property type="entry name" value="WH_DNA-bd_sf"/>
</dbReference>
<organism evidence="8 9">
    <name type="scientific">Vitrella brassicaformis (strain CCMP3155)</name>
    <dbReference type="NCBI Taxonomy" id="1169540"/>
    <lineage>
        <taxon>Eukaryota</taxon>
        <taxon>Sar</taxon>
        <taxon>Alveolata</taxon>
        <taxon>Colpodellida</taxon>
        <taxon>Vitrellaceae</taxon>
        <taxon>Vitrella</taxon>
    </lineage>
</organism>
<feature type="domain" description="H15" evidence="7">
    <location>
        <begin position="195"/>
        <end position="274"/>
    </location>
</feature>
<dbReference type="PANTHER" id="PTHR11467">
    <property type="entry name" value="HISTONE H1"/>
    <property type="match status" value="1"/>
</dbReference>
<keyword evidence="9" id="KW-1185">Reference proteome</keyword>
<dbReference type="CDD" id="cd00073">
    <property type="entry name" value="H15"/>
    <property type="match status" value="1"/>
</dbReference>
<accession>A0A0G4EU04</accession>
<dbReference type="GO" id="GO:0030261">
    <property type="term" value="P:chromosome condensation"/>
    <property type="evidence" value="ECO:0007669"/>
    <property type="project" value="TreeGrafter"/>
</dbReference>
<name>A0A0G4EU04_VITBC</name>
<dbReference type="InterPro" id="IPR036388">
    <property type="entry name" value="WH-like_DNA-bd_sf"/>
</dbReference>
<keyword evidence="4" id="KW-0238">DNA-binding</keyword>
<feature type="region of interest" description="Disordered" evidence="6">
    <location>
        <begin position="1"/>
        <end position="196"/>
    </location>
</feature>
<dbReference type="GO" id="GO:0006334">
    <property type="term" value="P:nucleosome assembly"/>
    <property type="evidence" value="ECO:0007669"/>
    <property type="project" value="InterPro"/>
</dbReference>
<evidence type="ECO:0000256" key="5">
    <source>
        <dbReference type="ARBA" id="ARBA00023242"/>
    </source>
</evidence>
<feature type="compositionally biased region" description="Low complexity" evidence="6">
    <location>
        <begin position="36"/>
        <end position="59"/>
    </location>
</feature>
<dbReference type="GO" id="GO:0000786">
    <property type="term" value="C:nucleosome"/>
    <property type="evidence" value="ECO:0007669"/>
    <property type="project" value="InterPro"/>
</dbReference>
<feature type="compositionally biased region" description="Basic residues" evidence="6">
    <location>
        <begin position="300"/>
        <end position="310"/>
    </location>
</feature>
<dbReference type="PROSITE" id="PS51504">
    <property type="entry name" value="H15"/>
    <property type="match status" value="1"/>
</dbReference>
<dbReference type="InParanoid" id="A0A0G4EU04"/>
<gene>
    <name evidence="8" type="ORF">Vbra_13178</name>
</gene>
<evidence type="ECO:0000259" key="7">
    <source>
        <dbReference type="PROSITE" id="PS51504"/>
    </source>
</evidence>
<evidence type="ECO:0000313" key="9">
    <source>
        <dbReference type="Proteomes" id="UP000041254"/>
    </source>
</evidence>
<dbReference type="GO" id="GO:0031492">
    <property type="term" value="F:nucleosomal DNA binding"/>
    <property type="evidence" value="ECO:0007669"/>
    <property type="project" value="TreeGrafter"/>
</dbReference>
<dbReference type="PANTHER" id="PTHR11467:SF36">
    <property type="entry name" value="HISTONE 24-RELATED"/>
    <property type="match status" value="1"/>
</dbReference>
<evidence type="ECO:0000256" key="1">
    <source>
        <dbReference type="ARBA" id="ARBA00004123"/>
    </source>
</evidence>
<dbReference type="GO" id="GO:0003690">
    <property type="term" value="F:double-stranded DNA binding"/>
    <property type="evidence" value="ECO:0007669"/>
    <property type="project" value="TreeGrafter"/>
</dbReference>
<sequence length="345" mass="36036">MNSCLVLRPPAPPDVEMAEAEGEAAEPLAPQPQPTAPTTAPPAVAVHEPTAAAAVAPPAGDEEMAAPSPPSRPPAAQDEDKDQEMAPAPPRDEEHPPPPLAPPGPPPLLELSLEVPEAPEAPPAAEQAEQEAAGPGEEGAEGGMGEAAAATGRPRRKAAQKRSAAAGVHEDKAKGKPTGNGKAKCGGGKARAASKHSSYEEMIKEAIGTLKDRSGSSLFAIKKFIQANYSLDFEDGRTKGHLSRSLKKMAEAKKLIKLRTYTHIHRIHRGRIKAPLSAKKSKAAPAHIHTRHGQQAGRQPHAHQQGHRHRHNTATATCTGRCCSSCHSGHVSTIRTATAAALAIL</sequence>
<evidence type="ECO:0000256" key="4">
    <source>
        <dbReference type="ARBA" id="ARBA00023125"/>
    </source>
</evidence>
<dbReference type="EMBL" id="CDMY01000305">
    <property type="protein sequence ID" value="CEM01548.1"/>
    <property type="molecule type" value="Genomic_DNA"/>
</dbReference>
<dbReference type="GO" id="GO:0045910">
    <property type="term" value="P:negative regulation of DNA recombination"/>
    <property type="evidence" value="ECO:0007669"/>
    <property type="project" value="TreeGrafter"/>
</dbReference>
<dbReference type="OrthoDB" id="1110759at2759"/>
<keyword evidence="5" id="KW-0539">Nucleus</keyword>
<comment type="subcellular location">
    <subcellularLocation>
        <location evidence="2">Chromosome</location>
    </subcellularLocation>
    <subcellularLocation>
        <location evidence="1">Nucleus</location>
    </subcellularLocation>
</comment>
<feature type="compositionally biased region" description="Pro residues" evidence="6">
    <location>
        <begin position="97"/>
        <end position="108"/>
    </location>
</feature>
<dbReference type="Pfam" id="PF00538">
    <property type="entry name" value="Linker_histone"/>
    <property type="match status" value="1"/>
</dbReference>
<evidence type="ECO:0000256" key="2">
    <source>
        <dbReference type="ARBA" id="ARBA00004286"/>
    </source>
</evidence>
<dbReference type="InterPro" id="IPR005818">
    <property type="entry name" value="Histone_H1/H5_H15"/>
</dbReference>
<dbReference type="SMART" id="SM00526">
    <property type="entry name" value="H15"/>
    <property type="match status" value="1"/>
</dbReference>
<feature type="region of interest" description="Disordered" evidence="6">
    <location>
        <begin position="285"/>
        <end position="310"/>
    </location>
</feature>
<dbReference type="VEuPathDB" id="CryptoDB:Vbra_13178"/>
<dbReference type="STRING" id="1169540.A0A0G4EU04"/>
<evidence type="ECO:0000256" key="6">
    <source>
        <dbReference type="SAM" id="MobiDB-lite"/>
    </source>
</evidence>
<dbReference type="Proteomes" id="UP000041254">
    <property type="component" value="Unassembled WGS sequence"/>
</dbReference>
<feature type="compositionally biased region" description="Low complexity" evidence="6">
    <location>
        <begin position="109"/>
        <end position="135"/>
    </location>
</feature>
<evidence type="ECO:0000313" key="8">
    <source>
        <dbReference type="EMBL" id="CEM01548.1"/>
    </source>
</evidence>
<dbReference type="SUPFAM" id="SSF46785">
    <property type="entry name" value="Winged helix' DNA-binding domain"/>
    <property type="match status" value="1"/>
</dbReference>
<evidence type="ECO:0000256" key="3">
    <source>
        <dbReference type="ARBA" id="ARBA00022454"/>
    </source>
</evidence>
<dbReference type="GO" id="GO:0005634">
    <property type="term" value="C:nucleus"/>
    <property type="evidence" value="ECO:0007669"/>
    <property type="project" value="UniProtKB-SubCell"/>
</dbReference>
<reference evidence="8 9" key="1">
    <citation type="submission" date="2014-11" db="EMBL/GenBank/DDBJ databases">
        <authorList>
            <person name="Zhu J."/>
            <person name="Qi W."/>
            <person name="Song R."/>
        </authorList>
    </citation>
    <scope>NUCLEOTIDE SEQUENCE [LARGE SCALE GENOMIC DNA]</scope>
</reference>
<keyword evidence="3" id="KW-0158">Chromosome</keyword>
<dbReference type="AlphaFoldDB" id="A0A0G4EU04"/>
<protein>
    <recommendedName>
        <fullName evidence="7">H15 domain-containing protein</fullName>
    </recommendedName>
</protein>
<dbReference type="Gene3D" id="1.10.10.10">
    <property type="entry name" value="Winged helix-like DNA-binding domain superfamily/Winged helix DNA-binding domain"/>
    <property type="match status" value="1"/>
</dbReference>